<dbReference type="Proteomes" id="UP001148662">
    <property type="component" value="Unassembled WGS sequence"/>
</dbReference>
<dbReference type="EMBL" id="JANHOG010000159">
    <property type="protein sequence ID" value="KAJ3557418.1"/>
    <property type="molecule type" value="Genomic_DNA"/>
</dbReference>
<organism evidence="1 2">
    <name type="scientific">Phlebia brevispora</name>
    <dbReference type="NCBI Taxonomy" id="194682"/>
    <lineage>
        <taxon>Eukaryota</taxon>
        <taxon>Fungi</taxon>
        <taxon>Dikarya</taxon>
        <taxon>Basidiomycota</taxon>
        <taxon>Agaricomycotina</taxon>
        <taxon>Agaricomycetes</taxon>
        <taxon>Polyporales</taxon>
        <taxon>Meruliaceae</taxon>
        <taxon>Phlebia</taxon>
    </lineage>
</organism>
<protein>
    <submittedName>
        <fullName evidence="1">Uncharacterized protein</fullName>
    </submittedName>
</protein>
<reference evidence="1" key="1">
    <citation type="submission" date="2022-07" db="EMBL/GenBank/DDBJ databases">
        <title>Genome Sequence of Phlebia brevispora.</title>
        <authorList>
            <person name="Buettner E."/>
        </authorList>
    </citation>
    <scope>NUCLEOTIDE SEQUENCE</scope>
    <source>
        <strain evidence="1">MPL23</strain>
    </source>
</reference>
<gene>
    <name evidence="1" type="ORF">NM688_g1485</name>
</gene>
<comment type="caution">
    <text evidence="1">The sequence shown here is derived from an EMBL/GenBank/DDBJ whole genome shotgun (WGS) entry which is preliminary data.</text>
</comment>
<name>A0ACC1TBN1_9APHY</name>
<proteinExistence type="predicted"/>
<accession>A0ACC1TBN1</accession>
<keyword evidence="2" id="KW-1185">Reference proteome</keyword>
<evidence type="ECO:0000313" key="2">
    <source>
        <dbReference type="Proteomes" id="UP001148662"/>
    </source>
</evidence>
<sequence>MSTLLTLLKRKLHDTFGEDALHWYHRSYIFDWGVATAAWVIAWWIKILPPYHRDFSVDDVLISHVHRKNQISGDMNMLVALLIPGITVIVVGTLRISAMEIHHGLLSLWSGSGFTILMTEFLKNRVGRLRPDFLDRCKWNETLAACTGDPEQVTDGRRSFPSGHSSAAWAGMTFLSLYLAGVTGAWCLHRSTPSRYLSSSRLVKFCITLAPIVFATWVAISRLEDYRHHREDVIVGSLLGMCTAATCYLIYWPNPFTLQESDMIRGVARPRSVYEESSTARTENAYDYELAGMEHAAETV</sequence>
<evidence type="ECO:0000313" key="1">
    <source>
        <dbReference type="EMBL" id="KAJ3557418.1"/>
    </source>
</evidence>